<evidence type="ECO:0000313" key="3">
    <source>
        <dbReference type="EMBL" id="MFC7347213.1"/>
    </source>
</evidence>
<dbReference type="Proteomes" id="UP001596550">
    <property type="component" value="Unassembled WGS sequence"/>
</dbReference>
<dbReference type="Pfam" id="PF20448">
    <property type="entry name" value="DUF6705"/>
    <property type="match status" value="1"/>
</dbReference>
<organism evidence="3 4">
    <name type="scientific">Chryseobacterium zhengzhouense</name>
    <dbReference type="NCBI Taxonomy" id="1636086"/>
    <lineage>
        <taxon>Bacteria</taxon>
        <taxon>Pseudomonadati</taxon>
        <taxon>Bacteroidota</taxon>
        <taxon>Flavobacteriia</taxon>
        <taxon>Flavobacteriales</taxon>
        <taxon>Weeksellaceae</taxon>
        <taxon>Chryseobacterium group</taxon>
        <taxon>Chryseobacterium</taxon>
    </lineage>
</organism>
<keyword evidence="4" id="KW-1185">Reference proteome</keyword>
<evidence type="ECO:0000313" key="4">
    <source>
        <dbReference type="Proteomes" id="UP001596550"/>
    </source>
</evidence>
<name>A0ABW2LZM8_9FLAO</name>
<feature type="signal peptide" evidence="1">
    <location>
        <begin position="1"/>
        <end position="21"/>
    </location>
</feature>
<feature type="chain" id="PRO_5046793154" evidence="1">
    <location>
        <begin position="22"/>
        <end position="195"/>
    </location>
</feature>
<keyword evidence="1" id="KW-0732">Signal</keyword>
<proteinExistence type="predicted"/>
<comment type="caution">
    <text evidence="3">The sequence shown here is derived from an EMBL/GenBank/DDBJ whole genome shotgun (WGS) entry which is preliminary data.</text>
</comment>
<evidence type="ECO:0000259" key="2">
    <source>
        <dbReference type="Pfam" id="PF20448"/>
    </source>
</evidence>
<gene>
    <name evidence="3" type="ORF">ACFQO9_10835</name>
</gene>
<sequence length="195" mass="22281">MKNILLIIALAVSLINCKAQQQIYPLNTYYKDAPNYAYMKDLDNYLPPYVGTYKATYQGDEITLFITKEDMYLTDYGPNKRKYYQDVLHVKYIVKKIATGVILQDNQIPNANDPNLNKITSMGTNDLDNNSIDLYYKGTNCAVGWGRITLKKINSTQITWSYYPNSSLFMAGDCPSGTDKKVYLPDTENLVFTKQ</sequence>
<dbReference type="RefSeq" id="WP_378178316.1">
    <property type="nucleotide sequence ID" value="NZ_JBHTCR010000004.1"/>
</dbReference>
<evidence type="ECO:0000256" key="1">
    <source>
        <dbReference type="SAM" id="SignalP"/>
    </source>
</evidence>
<accession>A0ABW2LZM8</accession>
<dbReference type="InterPro" id="IPR046551">
    <property type="entry name" value="DUF6705"/>
</dbReference>
<feature type="domain" description="DUF6705" evidence="2">
    <location>
        <begin position="1"/>
        <end position="195"/>
    </location>
</feature>
<dbReference type="EMBL" id="JBHTCR010000004">
    <property type="protein sequence ID" value="MFC7347213.1"/>
    <property type="molecule type" value="Genomic_DNA"/>
</dbReference>
<protein>
    <submittedName>
        <fullName evidence="3">DUF6705 family protein</fullName>
    </submittedName>
</protein>
<reference evidence="4" key="1">
    <citation type="journal article" date="2019" name="Int. J. Syst. Evol. Microbiol.">
        <title>The Global Catalogue of Microorganisms (GCM) 10K type strain sequencing project: providing services to taxonomists for standard genome sequencing and annotation.</title>
        <authorList>
            <consortium name="The Broad Institute Genomics Platform"/>
            <consortium name="The Broad Institute Genome Sequencing Center for Infectious Disease"/>
            <person name="Wu L."/>
            <person name="Ma J."/>
        </authorList>
    </citation>
    <scope>NUCLEOTIDE SEQUENCE [LARGE SCALE GENOMIC DNA]</scope>
    <source>
        <strain evidence="4">CCUG 54781</strain>
    </source>
</reference>